<feature type="transmembrane region" description="Helical" evidence="6">
    <location>
        <begin position="21"/>
        <end position="46"/>
    </location>
</feature>
<keyword evidence="3 6" id="KW-0812">Transmembrane</keyword>
<dbReference type="OrthoDB" id="9770036at2"/>
<evidence type="ECO:0000256" key="5">
    <source>
        <dbReference type="ARBA" id="ARBA00023136"/>
    </source>
</evidence>
<dbReference type="EMBL" id="FWWW01000064">
    <property type="protein sequence ID" value="SMB93728.1"/>
    <property type="molecule type" value="Genomic_DNA"/>
</dbReference>
<accession>A0A1W1VK64</accession>
<reference evidence="9 10" key="1">
    <citation type="submission" date="2017-04" db="EMBL/GenBank/DDBJ databases">
        <authorList>
            <person name="Afonso C.L."/>
            <person name="Miller P.J."/>
            <person name="Scott M.A."/>
            <person name="Spackman E."/>
            <person name="Goraichik I."/>
            <person name="Dimitrov K.M."/>
            <person name="Suarez D.L."/>
            <person name="Swayne D.E."/>
        </authorList>
    </citation>
    <scope>NUCLEOTIDE SEQUENCE [LARGE SCALE GENOMIC DNA]</scope>
    <source>
        <strain evidence="9 10">DSM 11622</strain>
    </source>
</reference>
<dbReference type="PANTHER" id="PTHR30572">
    <property type="entry name" value="MEMBRANE COMPONENT OF TRANSPORTER-RELATED"/>
    <property type="match status" value="1"/>
</dbReference>
<proteinExistence type="predicted"/>
<dbReference type="InterPro" id="IPR050250">
    <property type="entry name" value="Macrolide_Exporter_MacB"/>
</dbReference>
<dbReference type="GO" id="GO:0022857">
    <property type="term" value="F:transmembrane transporter activity"/>
    <property type="evidence" value="ECO:0007669"/>
    <property type="project" value="TreeGrafter"/>
</dbReference>
<keyword evidence="4 6" id="KW-1133">Transmembrane helix</keyword>
<protein>
    <submittedName>
        <fullName evidence="9">Uncharacterized protein</fullName>
    </submittedName>
</protein>
<organism evidence="9 10">
    <name type="scientific">Hymenobacter roseosalivarius DSM 11622</name>
    <dbReference type="NCBI Taxonomy" id="645990"/>
    <lineage>
        <taxon>Bacteria</taxon>
        <taxon>Pseudomonadati</taxon>
        <taxon>Bacteroidota</taxon>
        <taxon>Cytophagia</taxon>
        <taxon>Cytophagales</taxon>
        <taxon>Hymenobacteraceae</taxon>
        <taxon>Hymenobacter</taxon>
    </lineage>
</organism>
<dbReference type="RefSeq" id="WP_084444986.1">
    <property type="nucleotide sequence ID" value="NZ_FWWW01000064.1"/>
</dbReference>
<dbReference type="AlphaFoldDB" id="A0A1W1VK64"/>
<name>A0A1W1VK64_9BACT</name>
<comment type="subcellular location">
    <subcellularLocation>
        <location evidence="1">Cell membrane</location>
        <topology evidence="1">Multi-pass membrane protein</topology>
    </subcellularLocation>
</comment>
<dbReference type="PANTHER" id="PTHR30572:SF15">
    <property type="entry name" value="ABC TRANSPORTER PERMEASE"/>
    <property type="match status" value="1"/>
</dbReference>
<feature type="domain" description="MacB-like periplasmic core" evidence="8">
    <location>
        <begin position="25"/>
        <end position="248"/>
    </location>
</feature>
<evidence type="ECO:0000256" key="4">
    <source>
        <dbReference type="ARBA" id="ARBA00022989"/>
    </source>
</evidence>
<dbReference type="Pfam" id="PF02687">
    <property type="entry name" value="FtsX"/>
    <property type="match status" value="1"/>
</dbReference>
<sequence>MLALRLTLESFRFAWQALKSNLLRTILSLLGVTVGIFAIIAVFTVVDSLESNIRQSMDFLGEKVIYVGKWPWKFEPNQPWWKYFNRPVPTQREFRTIERTLDPNSHMGMAIVANTGGNTLKAGTNSLTDCNLQGVSYEFQQVSKVPIAEGRYFTPQEMDLSRNVAIVGADIAENLFGGGSALGREFTARGRKFTVIGVMKKEGKKLIDTPSNDANCLITFGMFSQIFAINNGSGRSGVTPSIIVKGREDDQNLTNLESELQGALRNIRGLKPREEDNFALNRPEMFGELISKLFSVIGVAGAVIGSFAMLVGGFGIANIMFVSVKERTNIIGIQKSLGAKNYFILFQFLFEAIFLCLIGGAAGIFLVFLITLVPQESLPLFLSAGNVTLGLTVSVVIGILAGIIPAVLASNLDPVIAIRSK</sequence>
<keyword evidence="2" id="KW-1003">Cell membrane</keyword>
<feature type="domain" description="ABC3 transporter permease C-terminal" evidence="7">
    <location>
        <begin position="303"/>
        <end position="414"/>
    </location>
</feature>
<evidence type="ECO:0000256" key="6">
    <source>
        <dbReference type="SAM" id="Phobius"/>
    </source>
</evidence>
<keyword evidence="5 6" id="KW-0472">Membrane</keyword>
<evidence type="ECO:0000256" key="1">
    <source>
        <dbReference type="ARBA" id="ARBA00004651"/>
    </source>
</evidence>
<feature type="transmembrane region" description="Helical" evidence="6">
    <location>
        <begin position="342"/>
        <end position="370"/>
    </location>
</feature>
<feature type="transmembrane region" description="Helical" evidence="6">
    <location>
        <begin position="293"/>
        <end position="321"/>
    </location>
</feature>
<evidence type="ECO:0000259" key="7">
    <source>
        <dbReference type="Pfam" id="PF02687"/>
    </source>
</evidence>
<evidence type="ECO:0000256" key="3">
    <source>
        <dbReference type="ARBA" id="ARBA00022692"/>
    </source>
</evidence>
<keyword evidence="10" id="KW-1185">Reference proteome</keyword>
<evidence type="ECO:0000313" key="9">
    <source>
        <dbReference type="EMBL" id="SMB93728.1"/>
    </source>
</evidence>
<evidence type="ECO:0000256" key="2">
    <source>
        <dbReference type="ARBA" id="ARBA00022475"/>
    </source>
</evidence>
<dbReference type="Proteomes" id="UP000192266">
    <property type="component" value="Unassembled WGS sequence"/>
</dbReference>
<dbReference type="InterPro" id="IPR025857">
    <property type="entry name" value="MacB_PCD"/>
</dbReference>
<feature type="transmembrane region" description="Helical" evidence="6">
    <location>
        <begin position="390"/>
        <end position="412"/>
    </location>
</feature>
<evidence type="ECO:0000313" key="10">
    <source>
        <dbReference type="Proteomes" id="UP000192266"/>
    </source>
</evidence>
<dbReference type="GO" id="GO:0005886">
    <property type="term" value="C:plasma membrane"/>
    <property type="evidence" value="ECO:0007669"/>
    <property type="project" value="UniProtKB-SubCell"/>
</dbReference>
<dbReference type="Pfam" id="PF12704">
    <property type="entry name" value="MacB_PCD"/>
    <property type="match status" value="1"/>
</dbReference>
<dbReference type="STRING" id="645990.SAMN00120144_2684"/>
<evidence type="ECO:0000259" key="8">
    <source>
        <dbReference type="Pfam" id="PF12704"/>
    </source>
</evidence>
<dbReference type="InterPro" id="IPR003838">
    <property type="entry name" value="ABC3_permease_C"/>
</dbReference>
<gene>
    <name evidence="9" type="ORF">SAMN00120144_2684</name>
</gene>